<proteinExistence type="predicted"/>
<feature type="domain" description="Bacteriophage lysin" evidence="1">
    <location>
        <begin position="3"/>
        <end position="74"/>
    </location>
</feature>
<organism evidence="2 3">
    <name type="scientific">Lactococcus lactis subsp. lactis</name>
    <name type="common">Streptococcus lactis</name>
    <dbReference type="NCBI Taxonomy" id="1360"/>
    <lineage>
        <taxon>Bacteria</taxon>
        <taxon>Bacillati</taxon>
        <taxon>Bacillota</taxon>
        <taxon>Bacilli</taxon>
        <taxon>Lactobacillales</taxon>
        <taxon>Streptococcaceae</taxon>
        <taxon>Lactococcus</taxon>
    </lineage>
</organism>
<evidence type="ECO:0000313" key="2">
    <source>
        <dbReference type="EMBL" id="KSU12460.1"/>
    </source>
</evidence>
<dbReference type="PATRIC" id="fig|1360.106.peg.2150"/>
<accession>A0A0V8DFV7</accession>
<reference evidence="3" key="1">
    <citation type="submission" date="2015-10" db="EMBL/GenBank/DDBJ databases">
        <title>Draft Genome Sequences of 11 Lactococcus lactis subspecies cremoris strains.</title>
        <authorList>
            <person name="Wels M."/>
            <person name="Backus L."/>
            <person name="Boekhorst J."/>
            <person name="Dijkstra A."/>
            <person name="Beerthuizen M."/>
            <person name="Kelly W."/>
            <person name="Siezen R."/>
            <person name="Bachmann H."/>
            <person name="Van Hijum S."/>
        </authorList>
    </citation>
    <scope>NUCLEOTIDE SEQUENCE [LARGE SCALE GENOMIC DNA]</scope>
    <source>
        <strain evidence="3">LMG8520</strain>
    </source>
</reference>
<comment type="caution">
    <text evidence="2">The sequence shown here is derived from an EMBL/GenBank/DDBJ whole genome shotgun (WGS) entry which is preliminary data.</text>
</comment>
<dbReference type="EMBL" id="LKLP01000034">
    <property type="protein sequence ID" value="KSU12460.1"/>
    <property type="molecule type" value="Genomic_DNA"/>
</dbReference>
<dbReference type="Pfam" id="PF05382">
    <property type="entry name" value="Amidase_5"/>
    <property type="match status" value="1"/>
</dbReference>
<name>A0A0V8DFV7_LACLL</name>
<dbReference type="InterPro" id="IPR008044">
    <property type="entry name" value="Phage_lysin"/>
</dbReference>
<dbReference type="AlphaFoldDB" id="A0A0V8DFV7"/>
<dbReference type="Proteomes" id="UP000054230">
    <property type="component" value="Unassembled WGS sequence"/>
</dbReference>
<gene>
    <name evidence="2" type="ORF">LMG8520_0656</name>
</gene>
<evidence type="ECO:0000313" key="3">
    <source>
        <dbReference type="Proteomes" id="UP000054230"/>
    </source>
</evidence>
<protein>
    <recommendedName>
        <fullName evidence="1">Bacteriophage lysin domain-containing protein</fullName>
    </recommendedName>
</protein>
<evidence type="ECO:0000259" key="1">
    <source>
        <dbReference type="Pfam" id="PF05382"/>
    </source>
</evidence>
<sequence>MDIDAAINALKEKIGKSTYSMEGSRDFSDGTCDCSGAVYYGLRKAGCSDFGYIPSTETLHEYLVQNGITLKAEN</sequence>